<feature type="compositionally biased region" description="Basic and acidic residues" evidence="1">
    <location>
        <begin position="262"/>
        <end position="283"/>
    </location>
</feature>
<reference evidence="3" key="1">
    <citation type="journal article" date="2019" name="Int. J. Syst. Evol. Microbiol.">
        <title>The Global Catalogue of Microorganisms (GCM) 10K type strain sequencing project: providing services to taxonomists for standard genome sequencing and annotation.</title>
        <authorList>
            <consortium name="The Broad Institute Genomics Platform"/>
            <consortium name="The Broad Institute Genome Sequencing Center for Infectious Disease"/>
            <person name="Wu L."/>
            <person name="Ma J."/>
        </authorList>
    </citation>
    <scope>NUCLEOTIDE SEQUENCE [LARGE SCALE GENOMIC DNA]</scope>
    <source>
        <strain evidence="3">2902at01</strain>
    </source>
</reference>
<accession>A0ABV8KPM3</accession>
<sequence>MAEQELDLPEWISNSTLRRVQRSLDEDFRVAIDNNRADRSSGRRRLPGGLKVPNTRQATRKARANTAALVDGRLREGWLGWARIAGNWFMRQARRRRKPDEMALSDGHGRFPAIGAEQERWIGLLSRQHLSHDEQRSVGSAVAAAYLVSRNPELNTLYQKNPREMRNLAEIFGEADRIANAYEPRAGSRPDAASARFAGSGEVWQTTFEPRQVSVAPGPGMGRGTVDQMHTAFYPPPPYLPSASYSQPSPPPPSGNGSAPDPARRTAEPTPEELERMLPRQRDALVPPESPEQARRSFRRRMEILSAAQMTPAGWDGTVPAPRGMPSTNPFRSPHRPAPGGPGQAPGRGPSR</sequence>
<dbReference type="Proteomes" id="UP001595868">
    <property type="component" value="Unassembled WGS sequence"/>
</dbReference>
<evidence type="ECO:0000313" key="2">
    <source>
        <dbReference type="EMBL" id="MFC4108003.1"/>
    </source>
</evidence>
<dbReference type="EMBL" id="JBHSBN010000012">
    <property type="protein sequence ID" value="MFC4108003.1"/>
    <property type="molecule type" value="Genomic_DNA"/>
</dbReference>
<keyword evidence="3" id="KW-1185">Reference proteome</keyword>
<gene>
    <name evidence="2" type="ORF">ACFOX0_18985</name>
</gene>
<evidence type="ECO:0000313" key="3">
    <source>
        <dbReference type="Proteomes" id="UP001595868"/>
    </source>
</evidence>
<dbReference type="RefSeq" id="WP_377547667.1">
    <property type="nucleotide sequence ID" value="NZ_JBHSBN010000012.1"/>
</dbReference>
<name>A0ABV8KPM3_9ACTN</name>
<comment type="caution">
    <text evidence="2">The sequence shown here is derived from an EMBL/GenBank/DDBJ whole genome shotgun (WGS) entry which is preliminary data.</text>
</comment>
<protein>
    <submittedName>
        <fullName evidence="2">Uncharacterized protein</fullName>
    </submittedName>
</protein>
<proteinExistence type="predicted"/>
<organism evidence="2 3">
    <name type="scientific">Micromonospora zhanjiangensis</name>
    <dbReference type="NCBI Taxonomy" id="1522057"/>
    <lineage>
        <taxon>Bacteria</taxon>
        <taxon>Bacillati</taxon>
        <taxon>Actinomycetota</taxon>
        <taxon>Actinomycetes</taxon>
        <taxon>Micromonosporales</taxon>
        <taxon>Micromonosporaceae</taxon>
        <taxon>Micromonospora</taxon>
    </lineage>
</organism>
<feature type="compositionally biased region" description="Basic and acidic residues" evidence="1">
    <location>
        <begin position="292"/>
        <end position="303"/>
    </location>
</feature>
<evidence type="ECO:0000256" key="1">
    <source>
        <dbReference type="SAM" id="MobiDB-lite"/>
    </source>
</evidence>
<feature type="region of interest" description="Disordered" evidence="1">
    <location>
        <begin position="212"/>
        <end position="352"/>
    </location>
</feature>